<name>A0AAD6VX97_9ROSI</name>
<dbReference type="EMBL" id="JAQIZT010000007">
    <property type="protein sequence ID" value="KAJ6991245.1"/>
    <property type="molecule type" value="Genomic_DNA"/>
</dbReference>
<comment type="caution">
    <text evidence="1">The sequence shown here is derived from an EMBL/GenBank/DDBJ whole genome shotgun (WGS) entry which is preliminary data.</text>
</comment>
<evidence type="ECO:0000313" key="1">
    <source>
        <dbReference type="EMBL" id="KAJ6991245.1"/>
    </source>
</evidence>
<dbReference type="AlphaFoldDB" id="A0AAD6VX97"/>
<evidence type="ECO:0000313" key="2">
    <source>
        <dbReference type="Proteomes" id="UP001164929"/>
    </source>
</evidence>
<gene>
    <name evidence="1" type="ORF">NC653_019447</name>
</gene>
<keyword evidence="2" id="KW-1185">Reference proteome</keyword>
<organism evidence="1 2">
    <name type="scientific">Populus alba x Populus x berolinensis</name>
    <dbReference type="NCBI Taxonomy" id="444605"/>
    <lineage>
        <taxon>Eukaryota</taxon>
        <taxon>Viridiplantae</taxon>
        <taxon>Streptophyta</taxon>
        <taxon>Embryophyta</taxon>
        <taxon>Tracheophyta</taxon>
        <taxon>Spermatophyta</taxon>
        <taxon>Magnoliopsida</taxon>
        <taxon>eudicotyledons</taxon>
        <taxon>Gunneridae</taxon>
        <taxon>Pentapetalae</taxon>
        <taxon>rosids</taxon>
        <taxon>fabids</taxon>
        <taxon>Malpighiales</taxon>
        <taxon>Salicaceae</taxon>
        <taxon>Saliceae</taxon>
        <taxon>Populus</taxon>
    </lineage>
</organism>
<proteinExistence type="predicted"/>
<reference evidence="1" key="1">
    <citation type="journal article" date="2023" name="Mol. Ecol. Resour.">
        <title>Chromosome-level genome assembly of a triploid poplar Populus alba 'Berolinensis'.</title>
        <authorList>
            <person name="Chen S."/>
            <person name="Yu Y."/>
            <person name="Wang X."/>
            <person name="Wang S."/>
            <person name="Zhang T."/>
            <person name="Zhou Y."/>
            <person name="He R."/>
            <person name="Meng N."/>
            <person name="Wang Y."/>
            <person name="Liu W."/>
            <person name="Liu Z."/>
            <person name="Liu J."/>
            <person name="Guo Q."/>
            <person name="Huang H."/>
            <person name="Sederoff R.R."/>
            <person name="Wang G."/>
            <person name="Qu G."/>
            <person name="Chen S."/>
        </authorList>
    </citation>
    <scope>NUCLEOTIDE SEQUENCE</scope>
    <source>
        <strain evidence="1">SC-2020</strain>
    </source>
</reference>
<dbReference type="Proteomes" id="UP001164929">
    <property type="component" value="Chromosome 7"/>
</dbReference>
<accession>A0AAD6VX97</accession>
<sequence>MGSSYCCHLTWEVWVLQGVLRNLSKVPILSIQQSSMKTVAQVNGEANNSDAITAAADIVSPNGDNSTLATET</sequence>
<protein>
    <submittedName>
        <fullName evidence="1">Uncharacterized protein</fullName>
    </submittedName>
</protein>